<dbReference type="InterPro" id="IPR035901">
    <property type="entry name" value="GIY-YIG_endonuc_sf"/>
</dbReference>
<dbReference type="RefSeq" id="XP_050500796.1">
    <property type="nucleotide sequence ID" value="XM_050644839.1"/>
</dbReference>
<sequence>MYHRLRIAALSPLLSDIFMNQLETTISKHPVFKQFLYWWRYVDDILVCFTGTNRQLDQFLSYINSLHSNIEFTIETEQNNSINFLNVTITRQHNKHEFSVYHKPTHTDTTIHNSSSHPTQHKLAAYHSMIHRLTEIPMTRNNFEIELNIINQIAVNNGYNEQTVNQILNQKLHKKALKLVYPPPQKEPSTFCSLTYTGKITTKIARYIKKKGITPAFRTNNNLSKYIKNNKSRKRKQLQSGVYKLTCGDCPKTYIGQTGRTFDKRIAEHKRAFNNRKTETSTYALHLLDHNHSFNEEFQILHIQNKGLKLSFLESMEINKLKNTDIILNEQLETNSSPLLNLLS</sequence>
<dbReference type="GeneID" id="114330290"/>
<dbReference type="InterPro" id="IPR058912">
    <property type="entry name" value="HTH_animal"/>
</dbReference>
<proteinExistence type="predicted"/>
<reference evidence="2" key="1">
    <citation type="submission" date="2025-05" db="UniProtKB">
        <authorList>
            <consortium name="EnsemblMetazoa"/>
        </authorList>
    </citation>
    <scope>IDENTIFICATION</scope>
</reference>
<evidence type="ECO:0000259" key="1">
    <source>
        <dbReference type="PROSITE" id="PS50164"/>
    </source>
</evidence>
<dbReference type="EnsemblMetazoa" id="XM_050644839.1">
    <property type="protein sequence ID" value="XP_050500796.1"/>
    <property type="gene ID" value="LOC114330290"/>
</dbReference>
<evidence type="ECO:0000313" key="3">
    <source>
        <dbReference type="Proteomes" id="UP001652700"/>
    </source>
</evidence>
<keyword evidence="3" id="KW-1185">Reference proteome</keyword>
<name>A0ABM5JS80_DIAVI</name>
<organism evidence="2 3">
    <name type="scientific">Diabrotica virgifera virgifera</name>
    <name type="common">western corn rootworm</name>
    <dbReference type="NCBI Taxonomy" id="50390"/>
    <lineage>
        <taxon>Eukaryota</taxon>
        <taxon>Metazoa</taxon>
        <taxon>Ecdysozoa</taxon>
        <taxon>Arthropoda</taxon>
        <taxon>Hexapoda</taxon>
        <taxon>Insecta</taxon>
        <taxon>Pterygota</taxon>
        <taxon>Neoptera</taxon>
        <taxon>Endopterygota</taxon>
        <taxon>Coleoptera</taxon>
        <taxon>Polyphaga</taxon>
        <taxon>Cucujiformia</taxon>
        <taxon>Chrysomeloidea</taxon>
        <taxon>Chrysomelidae</taxon>
        <taxon>Galerucinae</taxon>
        <taxon>Diabroticina</taxon>
        <taxon>Diabroticites</taxon>
        <taxon>Diabrotica</taxon>
    </lineage>
</organism>
<feature type="domain" description="GIY-YIG" evidence="1">
    <location>
        <begin position="238"/>
        <end position="327"/>
    </location>
</feature>
<protein>
    <recommendedName>
        <fullName evidence="1">GIY-YIG domain-containing protein</fullName>
    </recommendedName>
</protein>
<evidence type="ECO:0000313" key="2">
    <source>
        <dbReference type="EnsemblMetazoa" id="XP_050500796.1"/>
    </source>
</evidence>
<accession>A0ABM5JS80</accession>
<dbReference type="PANTHER" id="PTHR21301:SF10">
    <property type="entry name" value="REVERSE TRANSCRIPTASE DOMAIN-CONTAINING PROTEIN"/>
    <property type="match status" value="1"/>
</dbReference>
<dbReference type="InterPro" id="IPR000305">
    <property type="entry name" value="GIY-YIG_endonuc"/>
</dbReference>
<dbReference type="Gene3D" id="3.40.1440.10">
    <property type="entry name" value="GIY-YIG endonuclease"/>
    <property type="match status" value="1"/>
</dbReference>
<dbReference type="PROSITE" id="PS50164">
    <property type="entry name" value="GIY_YIG"/>
    <property type="match status" value="1"/>
</dbReference>
<dbReference type="SUPFAM" id="SSF82771">
    <property type="entry name" value="GIY-YIG endonuclease"/>
    <property type="match status" value="1"/>
</dbReference>
<dbReference type="PANTHER" id="PTHR21301">
    <property type="entry name" value="REVERSE TRANSCRIPTASE"/>
    <property type="match status" value="1"/>
</dbReference>
<dbReference type="Proteomes" id="UP001652700">
    <property type="component" value="Unplaced"/>
</dbReference>
<dbReference type="Pfam" id="PF26215">
    <property type="entry name" value="HTH_animal"/>
    <property type="match status" value="1"/>
</dbReference>